<dbReference type="InterPro" id="IPR011712">
    <property type="entry name" value="Sig_transdc_His_kin_sub3_dim/P"/>
</dbReference>
<dbReference type="Pfam" id="PF07730">
    <property type="entry name" value="HisKA_3"/>
    <property type="match status" value="1"/>
</dbReference>
<evidence type="ECO:0000256" key="8">
    <source>
        <dbReference type="ARBA" id="ARBA00023012"/>
    </source>
</evidence>
<feature type="domain" description="Signal transduction histidine kinase subgroup 3 dimerisation and phosphoacceptor" evidence="11">
    <location>
        <begin position="266"/>
        <end position="332"/>
    </location>
</feature>
<evidence type="ECO:0000256" key="7">
    <source>
        <dbReference type="ARBA" id="ARBA00022840"/>
    </source>
</evidence>
<keyword evidence="10" id="KW-0812">Transmembrane</keyword>
<dbReference type="Proteomes" id="UP001589608">
    <property type="component" value="Unassembled WGS sequence"/>
</dbReference>
<dbReference type="PANTHER" id="PTHR24421">
    <property type="entry name" value="NITRATE/NITRITE SENSOR PROTEIN NARX-RELATED"/>
    <property type="match status" value="1"/>
</dbReference>
<accession>A0ABV5LYU7</accession>
<dbReference type="InterPro" id="IPR036890">
    <property type="entry name" value="HATPase_C_sf"/>
</dbReference>
<dbReference type="EC" id="2.7.13.3" evidence="2"/>
<feature type="compositionally biased region" description="Basic and acidic residues" evidence="9">
    <location>
        <begin position="61"/>
        <end position="81"/>
    </location>
</feature>
<feature type="transmembrane region" description="Helical" evidence="10">
    <location>
        <begin position="106"/>
        <end position="129"/>
    </location>
</feature>
<evidence type="ECO:0000256" key="1">
    <source>
        <dbReference type="ARBA" id="ARBA00000085"/>
    </source>
</evidence>
<keyword evidence="7" id="KW-0067">ATP-binding</keyword>
<reference evidence="12 13" key="1">
    <citation type="submission" date="2024-09" db="EMBL/GenBank/DDBJ databases">
        <authorList>
            <person name="Sun Q."/>
            <person name="Mori K."/>
        </authorList>
    </citation>
    <scope>NUCLEOTIDE SEQUENCE [LARGE SCALE GENOMIC DNA]</scope>
    <source>
        <strain evidence="12 13">JCM 3307</strain>
    </source>
</reference>
<keyword evidence="10" id="KW-1133">Transmembrane helix</keyword>
<comment type="catalytic activity">
    <reaction evidence="1">
        <text>ATP + protein L-histidine = ADP + protein N-phospho-L-histidine.</text>
        <dbReference type="EC" id="2.7.13.3"/>
    </reaction>
</comment>
<feature type="region of interest" description="Disordered" evidence="9">
    <location>
        <begin position="1"/>
        <end position="97"/>
    </location>
</feature>
<dbReference type="GO" id="GO:0016301">
    <property type="term" value="F:kinase activity"/>
    <property type="evidence" value="ECO:0007669"/>
    <property type="project" value="UniProtKB-KW"/>
</dbReference>
<keyword evidence="5" id="KW-0547">Nucleotide-binding</keyword>
<evidence type="ECO:0000256" key="9">
    <source>
        <dbReference type="SAM" id="MobiDB-lite"/>
    </source>
</evidence>
<dbReference type="Gene3D" id="6.10.250.2870">
    <property type="match status" value="1"/>
</dbReference>
<sequence>MRPLIRRRTVRSDDNQGQPSSRRTRGGLDENQGQSSSRRATVTSDEDPGRASSRRTTVTPDESRGRSSSRRMADSLDENLRRSSMRRTTVELDESPGQSSSRRVTALFITVTVLGVLSASAAAGTALTAPGPISLASTLALLLWLQRRYPLTALVIGVATVAALRVSHLTEAGWLWPATLLYAQAALARGTATVVTIAIVNVLTAFNLDWTVLQHTARESTATVGTDALWLCATLAITVAYRTWRRLQAESLQRLRTELDEQRTAERLRLAQEVHDAVAHTLAVVGVHVNVAADALDSDPVEARAALRLAQDVRRRAMADLSALVGVLRAPDATVGNTAGDAVGDAAGDAVRGATGEAAGEAVDGTASDPAGEAVRSAAGDAAGGAVRGASGEAVRGAAGEAAGEAVRGTAGDPAGGAVRGTVGIAPPVMPPDLDGLVEGIRSTGLDAVLEADGSPDDVPLPVLLVIAAIIRESLTNVVKHAAARHVTVRVHYGPPTSITVLDDGSGSTSIGVGNGLRGLEERVTALGGTFSAGPAEGGFAVRAKIPA</sequence>
<dbReference type="PANTHER" id="PTHR24421:SF10">
    <property type="entry name" value="NITRATE_NITRITE SENSOR PROTEIN NARQ"/>
    <property type="match status" value="1"/>
</dbReference>
<feature type="compositionally biased region" description="Polar residues" evidence="9">
    <location>
        <begin position="31"/>
        <end position="43"/>
    </location>
</feature>
<keyword evidence="8" id="KW-0902">Two-component regulatory system</keyword>
<organism evidence="12 13">
    <name type="scientific">Dactylosporangium vinaceum</name>
    <dbReference type="NCBI Taxonomy" id="53362"/>
    <lineage>
        <taxon>Bacteria</taxon>
        <taxon>Bacillati</taxon>
        <taxon>Actinomycetota</taxon>
        <taxon>Actinomycetes</taxon>
        <taxon>Micromonosporales</taxon>
        <taxon>Micromonosporaceae</taxon>
        <taxon>Dactylosporangium</taxon>
    </lineage>
</organism>
<evidence type="ECO:0000256" key="5">
    <source>
        <dbReference type="ARBA" id="ARBA00022741"/>
    </source>
</evidence>
<evidence type="ECO:0000256" key="10">
    <source>
        <dbReference type="SAM" id="Phobius"/>
    </source>
</evidence>
<gene>
    <name evidence="12" type="ORF">ACFFTR_01305</name>
</gene>
<keyword evidence="6 12" id="KW-0418">Kinase</keyword>
<evidence type="ECO:0000256" key="3">
    <source>
        <dbReference type="ARBA" id="ARBA00022553"/>
    </source>
</evidence>
<keyword evidence="10" id="KW-0472">Membrane</keyword>
<keyword evidence="13" id="KW-1185">Reference proteome</keyword>
<dbReference type="Gene3D" id="3.30.565.10">
    <property type="entry name" value="Histidine kinase-like ATPase, C-terminal domain"/>
    <property type="match status" value="1"/>
</dbReference>
<dbReference type="SUPFAM" id="SSF55874">
    <property type="entry name" value="ATPase domain of HSP90 chaperone/DNA topoisomerase II/histidine kinase"/>
    <property type="match status" value="1"/>
</dbReference>
<feature type="transmembrane region" description="Helical" evidence="10">
    <location>
        <begin position="186"/>
        <end position="208"/>
    </location>
</feature>
<evidence type="ECO:0000256" key="2">
    <source>
        <dbReference type="ARBA" id="ARBA00012438"/>
    </source>
</evidence>
<dbReference type="RefSeq" id="WP_380026809.1">
    <property type="nucleotide sequence ID" value="NZ_JBHMCA010000007.1"/>
</dbReference>
<comment type="caution">
    <text evidence="12">The sequence shown here is derived from an EMBL/GenBank/DDBJ whole genome shotgun (WGS) entry which is preliminary data.</text>
</comment>
<feature type="transmembrane region" description="Helical" evidence="10">
    <location>
        <begin position="149"/>
        <end position="166"/>
    </location>
</feature>
<name>A0ABV5LYU7_9ACTN</name>
<keyword evidence="3" id="KW-0597">Phosphoprotein</keyword>
<dbReference type="EMBL" id="JBHMCA010000007">
    <property type="protein sequence ID" value="MFB9441720.1"/>
    <property type="molecule type" value="Genomic_DNA"/>
</dbReference>
<dbReference type="InterPro" id="IPR050482">
    <property type="entry name" value="Sensor_HK_TwoCompSys"/>
</dbReference>
<evidence type="ECO:0000259" key="11">
    <source>
        <dbReference type="Pfam" id="PF07730"/>
    </source>
</evidence>
<evidence type="ECO:0000256" key="6">
    <source>
        <dbReference type="ARBA" id="ARBA00022777"/>
    </source>
</evidence>
<protein>
    <recommendedName>
        <fullName evidence="2">histidine kinase</fullName>
        <ecNumber evidence="2">2.7.13.3</ecNumber>
    </recommendedName>
</protein>
<evidence type="ECO:0000256" key="4">
    <source>
        <dbReference type="ARBA" id="ARBA00022679"/>
    </source>
</evidence>
<evidence type="ECO:0000313" key="12">
    <source>
        <dbReference type="EMBL" id="MFB9441720.1"/>
    </source>
</evidence>
<dbReference type="CDD" id="cd16917">
    <property type="entry name" value="HATPase_UhpB-NarQ-NarX-like"/>
    <property type="match status" value="1"/>
</dbReference>
<evidence type="ECO:0000313" key="13">
    <source>
        <dbReference type="Proteomes" id="UP001589608"/>
    </source>
</evidence>
<proteinExistence type="predicted"/>
<keyword evidence="4" id="KW-0808">Transferase</keyword>